<feature type="domain" description="Glycosyl transferase family 1" evidence="1">
    <location>
        <begin position="223"/>
        <end position="349"/>
    </location>
</feature>
<organism evidence="2 3">
    <name type="scientific">Paenibacillus terricola</name>
    <dbReference type="NCBI Taxonomy" id="2763503"/>
    <lineage>
        <taxon>Bacteria</taxon>
        <taxon>Bacillati</taxon>
        <taxon>Bacillota</taxon>
        <taxon>Bacilli</taxon>
        <taxon>Bacillales</taxon>
        <taxon>Paenibacillaceae</taxon>
        <taxon>Paenibacillus</taxon>
    </lineage>
</organism>
<sequence length="432" mass="49352">MKVAILTMFNGLSKTYSLVSVVEEHLHMMLEAGYHIKLLVSQDCSDSERQGIYLDERIEWVRITNRLRGEQIHWRDYSQSFGRVHETFFDETSVIADSMEEALRDVEVCMMHDILYQGWHLVHNIAIRQVQERLPHLRFLAMTHSLPAVRPFRANWPLSARFQAMPNTEYIYPTASGLPALARQYGIDPARCHVISNSWNPYAESSEALRQLGSRVDLMTPDILAIYPGRLTPGKQFDKAAALVGAMTVETGLDAKIVFCDFPSMDISSEAYKQQIRQAGERFGLEGKGVVFTSDEGWPDGLPHQAVMELFGLSNLFICSSYSESFGLIVLEAASRGNFIVLNEAVPALEELGRQMNAYFMRWNARNFGYETKEQYNPSEEAYIREHAAAIAKRMEGETMLRAKTIARQQYNPKRIWEKQLKPLLEGINRNE</sequence>
<dbReference type="EMBL" id="JACXZA010000002">
    <property type="protein sequence ID" value="MBD3919316.1"/>
    <property type="molecule type" value="Genomic_DNA"/>
</dbReference>
<gene>
    <name evidence="2" type="ORF">H8B09_11170</name>
</gene>
<dbReference type="InterPro" id="IPR001296">
    <property type="entry name" value="Glyco_trans_1"/>
</dbReference>
<protein>
    <submittedName>
        <fullName evidence="2">Glycosyltransferase</fullName>
    </submittedName>
</protein>
<reference evidence="2 3" key="1">
    <citation type="submission" date="2020-09" db="EMBL/GenBank/DDBJ databases">
        <title>Paenibacillus sp. strain PR3 16S rRNA gene Genome sequencing and assembly.</title>
        <authorList>
            <person name="Kim J."/>
        </authorList>
    </citation>
    <scope>NUCLEOTIDE SEQUENCE [LARGE SCALE GENOMIC DNA]</scope>
    <source>
        <strain evidence="2 3">PR3</strain>
    </source>
</reference>
<name>A0ABR8MTM9_9BACL</name>
<dbReference type="RefSeq" id="WP_191203571.1">
    <property type="nucleotide sequence ID" value="NZ_JACXZA010000002.1"/>
</dbReference>
<dbReference type="Gene3D" id="3.40.50.2000">
    <property type="entry name" value="Glycogen Phosphorylase B"/>
    <property type="match status" value="1"/>
</dbReference>
<evidence type="ECO:0000313" key="3">
    <source>
        <dbReference type="Proteomes" id="UP000609346"/>
    </source>
</evidence>
<evidence type="ECO:0000259" key="1">
    <source>
        <dbReference type="Pfam" id="PF00534"/>
    </source>
</evidence>
<keyword evidence="3" id="KW-1185">Reference proteome</keyword>
<comment type="caution">
    <text evidence="2">The sequence shown here is derived from an EMBL/GenBank/DDBJ whole genome shotgun (WGS) entry which is preliminary data.</text>
</comment>
<proteinExistence type="predicted"/>
<dbReference type="Pfam" id="PF00534">
    <property type="entry name" value="Glycos_transf_1"/>
    <property type="match status" value="1"/>
</dbReference>
<dbReference type="SUPFAM" id="SSF53756">
    <property type="entry name" value="UDP-Glycosyltransferase/glycogen phosphorylase"/>
    <property type="match status" value="1"/>
</dbReference>
<accession>A0ABR8MTM9</accession>
<evidence type="ECO:0000313" key="2">
    <source>
        <dbReference type="EMBL" id="MBD3919316.1"/>
    </source>
</evidence>
<dbReference type="Proteomes" id="UP000609346">
    <property type="component" value="Unassembled WGS sequence"/>
</dbReference>